<dbReference type="EMBL" id="QRGR01000021">
    <property type="protein sequence ID" value="RDV13729.1"/>
    <property type="molecule type" value="Genomic_DNA"/>
</dbReference>
<dbReference type="OrthoDB" id="9768177at2"/>
<evidence type="ECO:0000256" key="3">
    <source>
        <dbReference type="ARBA" id="ARBA00022452"/>
    </source>
</evidence>
<dbReference type="InterPro" id="IPR012910">
    <property type="entry name" value="Plug_dom"/>
</dbReference>
<evidence type="ECO:0000256" key="1">
    <source>
        <dbReference type="ARBA" id="ARBA00004571"/>
    </source>
</evidence>
<dbReference type="SUPFAM" id="SSF56935">
    <property type="entry name" value="Porins"/>
    <property type="match status" value="1"/>
</dbReference>
<dbReference type="SUPFAM" id="SSF49464">
    <property type="entry name" value="Carboxypeptidase regulatory domain-like"/>
    <property type="match status" value="1"/>
</dbReference>
<evidence type="ECO:0000313" key="13">
    <source>
        <dbReference type="EMBL" id="RDV13729.1"/>
    </source>
</evidence>
<dbReference type="InterPro" id="IPR008969">
    <property type="entry name" value="CarboxyPept-like_regulatory"/>
</dbReference>
<reference evidence="14" key="1">
    <citation type="submission" date="2018-08" db="EMBL/GenBank/DDBJ databases">
        <authorList>
            <person name="Liu Z.-W."/>
            <person name="Du Z.-J."/>
        </authorList>
    </citation>
    <scope>NUCLEOTIDE SEQUENCE [LARGE SCALE GENOMIC DNA]</scope>
    <source>
        <strain evidence="14">H4X</strain>
    </source>
</reference>
<evidence type="ECO:0000313" key="14">
    <source>
        <dbReference type="Proteomes" id="UP000256708"/>
    </source>
</evidence>
<feature type="domain" description="TonB-dependent receptor-like beta-barrel" evidence="11">
    <location>
        <begin position="428"/>
        <end position="807"/>
    </location>
</feature>
<dbReference type="GO" id="GO:0009279">
    <property type="term" value="C:cell outer membrane"/>
    <property type="evidence" value="ECO:0007669"/>
    <property type="project" value="UniProtKB-SubCell"/>
</dbReference>
<dbReference type="Gene3D" id="2.170.130.10">
    <property type="entry name" value="TonB-dependent receptor, plug domain"/>
    <property type="match status" value="1"/>
</dbReference>
<dbReference type="AlphaFoldDB" id="A0A3D8L8J3"/>
<dbReference type="InterPro" id="IPR000531">
    <property type="entry name" value="Beta-barrel_TonB"/>
</dbReference>
<dbReference type="NCBIfam" id="TIGR04057">
    <property type="entry name" value="SusC_RagA_signa"/>
    <property type="match status" value="1"/>
</dbReference>
<evidence type="ECO:0000259" key="12">
    <source>
        <dbReference type="Pfam" id="PF07715"/>
    </source>
</evidence>
<feature type="signal peptide" evidence="10">
    <location>
        <begin position="1"/>
        <end position="21"/>
    </location>
</feature>
<feature type="domain" description="TonB-dependent receptor plug" evidence="12">
    <location>
        <begin position="120"/>
        <end position="228"/>
    </location>
</feature>
<evidence type="ECO:0000256" key="8">
    <source>
        <dbReference type="PROSITE-ProRule" id="PRU01360"/>
    </source>
</evidence>
<dbReference type="Gene3D" id="2.60.40.1120">
    <property type="entry name" value="Carboxypeptidase-like, regulatory domain"/>
    <property type="match status" value="1"/>
</dbReference>
<keyword evidence="4 8" id="KW-0812">Transmembrane</keyword>
<evidence type="ECO:0000256" key="9">
    <source>
        <dbReference type="RuleBase" id="RU003357"/>
    </source>
</evidence>
<keyword evidence="2 8" id="KW-0813">Transport</keyword>
<keyword evidence="13" id="KW-0675">Receptor</keyword>
<keyword evidence="14" id="KW-1185">Reference proteome</keyword>
<dbReference type="PROSITE" id="PS52016">
    <property type="entry name" value="TONB_DEPENDENT_REC_3"/>
    <property type="match status" value="1"/>
</dbReference>
<comment type="caution">
    <text evidence="13">The sequence shown here is derived from an EMBL/GenBank/DDBJ whole genome shotgun (WGS) entry which is preliminary data.</text>
</comment>
<dbReference type="Pfam" id="PF07715">
    <property type="entry name" value="Plug"/>
    <property type="match status" value="1"/>
</dbReference>
<feature type="chain" id="PRO_5017706491" evidence="10">
    <location>
        <begin position="22"/>
        <end position="990"/>
    </location>
</feature>
<evidence type="ECO:0000256" key="10">
    <source>
        <dbReference type="SAM" id="SignalP"/>
    </source>
</evidence>
<evidence type="ECO:0000256" key="5">
    <source>
        <dbReference type="ARBA" id="ARBA00023077"/>
    </source>
</evidence>
<name>A0A3D8L8J3_9BACT</name>
<evidence type="ECO:0000256" key="7">
    <source>
        <dbReference type="ARBA" id="ARBA00023237"/>
    </source>
</evidence>
<dbReference type="InterPro" id="IPR036942">
    <property type="entry name" value="Beta-barrel_TonB_sf"/>
</dbReference>
<dbReference type="InterPro" id="IPR023996">
    <property type="entry name" value="TonB-dep_OMP_SusC/RagA"/>
</dbReference>
<comment type="similarity">
    <text evidence="8 9">Belongs to the TonB-dependent receptor family.</text>
</comment>
<evidence type="ECO:0000256" key="4">
    <source>
        <dbReference type="ARBA" id="ARBA00022692"/>
    </source>
</evidence>
<accession>A0A3D8L8J3</accession>
<dbReference type="InterPro" id="IPR039426">
    <property type="entry name" value="TonB-dep_rcpt-like"/>
</dbReference>
<dbReference type="RefSeq" id="WP_115567038.1">
    <property type="nucleotide sequence ID" value="NZ_QRGR01000021.1"/>
</dbReference>
<evidence type="ECO:0000256" key="2">
    <source>
        <dbReference type="ARBA" id="ARBA00022448"/>
    </source>
</evidence>
<dbReference type="InterPro" id="IPR023997">
    <property type="entry name" value="TonB-dep_OMP_SusC/RagA_CS"/>
</dbReference>
<evidence type="ECO:0000259" key="11">
    <source>
        <dbReference type="Pfam" id="PF00593"/>
    </source>
</evidence>
<sequence length="990" mass="107745">MRKILLLNFAFMLCLIQQVMAQGGTVTGTVTEQETGQGLPGVTVIVKNTTTGTSTGINGEYSVTIPANMDPANATLVFRQIGMTTQEVPVGDRTTIDVSMSPDTRQLSEVVVTGYTTQTNREVAGSISTVKAEEIRQVPIASFDQALQGRAPGILVQANSGQPGAAANVVIRGRGSILGSSEPLYIMDGVEITASDFATLNPTDFESLTVLKDASATSIYGSRGANGVVVITTRKGLAGRTRINYDVQYGFSRAPENRLELMNTEQKLQYELQRGNPYGWDDADLARLREVDTNWEDVFFETGTTQNHTLSASGGSEKTTYYLSASVFDQTGTVPNTGLERYTGRANIESAAGNFNFGLNSTFGYSEFTNTSEANSGIATPLNAIRWTNPYETPYDEEGNYTQMVSGQPNALQELLENNNLRQQIKGVGNVYVGYQAPFLEGLSFRTTWGGDFTSNETSSYVDPDTYSGQFSTGGSGSFGRGYNRSFRYTGTTSATYDTEFGGEHTLTVALYNEIVNRVYRGLSFTGYGLGGAFQNEAGITPGNASNGFIPAVGGAGTENALLSYFTNINYGFRDRYFLTLGARRDGSSRFGADRRFANFGSIGFSWIVSDEPFMQGITDVFNDIKFKASYGSAGNQVLLDAAGNALDFASRELYSRSVYGGVSGLGQAQLANPLLQWERKTTFNTGLEFTTLNGRLGATVEFYNSNTSDLFLDRQLSRTTGYPELISNIGELRNRGVELALNGDIVATEDFTWSANVSLTYNQNEVTQLVGDEEEIISGLYTNRVGEPMNSLYVVRYAGVNPDNGNPQYLTADGDITETYNPNDRVIVGTTEAPFFGGFGTSLNFRGFEVSSFFSFVRGNKIYNNDRANVENPQYLWDNLALSMLDEWQEPGDITNIPRPGAPFRASTTRFVEDGDFLRLRNINVSYSLPASLVNSIGFINSVRVFAQGQNLVTWTDFQGFDPEVTGGSLTGAQYPALRTVTFGLNVGF</sequence>
<dbReference type="Gene3D" id="2.40.170.20">
    <property type="entry name" value="TonB-dependent receptor, beta-barrel domain"/>
    <property type="match status" value="1"/>
</dbReference>
<dbReference type="NCBIfam" id="TIGR04056">
    <property type="entry name" value="OMP_RagA_SusC"/>
    <property type="match status" value="1"/>
</dbReference>
<dbReference type="Pfam" id="PF13715">
    <property type="entry name" value="CarbopepD_reg_2"/>
    <property type="match status" value="1"/>
</dbReference>
<dbReference type="InterPro" id="IPR037066">
    <property type="entry name" value="Plug_dom_sf"/>
</dbReference>
<keyword evidence="5 9" id="KW-0798">TonB box</keyword>
<comment type="subcellular location">
    <subcellularLocation>
        <location evidence="1 8">Cell outer membrane</location>
        <topology evidence="1 8">Multi-pass membrane protein</topology>
    </subcellularLocation>
</comment>
<gene>
    <name evidence="13" type="ORF">DXT99_18385</name>
</gene>
<dbReference type="Proteomes" id="UP000256708">
    <property type="component" value="Unassembled WGS sequence"/>
</dbReference>
<keyword evidence="3 8" id="KW-1134">Transmembrane beta strand</keyword>
<dbReference type="Pfam" id="PF00593">
    <property type="entry name" value="TonB_dep_Rec_b-barrel"/>
    <property type="match status" value="1"/>
</dbReference>
<dbReference type="FunFam" id="2.170.130.10:FF:000003">
    <property type="entry name" value="SusC/RagA family TonB-linked outer membrane protein"/>
    <property type="match status" value="1"/>
</dbReference>
<proteinExistence type="inferred from homology"/>
<evidence type="ECO:0000256" key="6">
    <source>
        <dbReference type="ARBA" id="ARBA00023136"/>
    </source>
</evidence>
<protein>
    <submittedName>
        <fullName evidence="13">TonB-dependent receptor</fullName>
    </submittedName>
</protein>
<keyword evidence="6 8" id="KW-0472">Membrane</keyword>
<organism evidence="13 14">
    <name type="scientific">Pontibacter diazotrophicus</name>
    <dbReference type="NCBI Taxonomy" id="1400979"/>
    <lineage>
        <taxon>Bacteria</taxon>
        <taxon>Pseudomonadati</taxon>
        <taxon>Bacteroidota</taxon>
        <taxon>Cytophagia</taxon>
        <taxon>Cytophagales</taxon>
        <taxon>Hymenobacteraceae</taxon>
        <taxon>Pontibacter</taxon>
    </lineage>
</organism>
<keyword evidence="7 8" id="KW-0998">Cell outer membrane</keyword>
<keyword evidence="10" id="KW-0732">Signal</keyword>